<accession>A0A1Y0IEJ9</accession>
<dbReference type="Proteomes" id="UP000196027">
    <property type="component" value="Chromosome"/>
</dbReference>
<dbReference type="InterPro" id="IPR027417">
    <property type="entry name" value="P-loop_NTPase"/>
</dbReference>
<organism evidence="1 2">
    <name type="scientific">Oleiphilus messinensis</name>
    <dbReference type="NCBI Taxonomy" id="141451"/>
    <lineage>
        <taxon>Bacteria</taxon>
        <taxon>Pseudomonadati</taxon>
        <taxon>Pseudomonadota</taxon>
        <taxon>Gammaproteobacteria</taxon>
        <taxon>Oceanospirillales</taxon>
        <taxon>Oleiphilaceae</taxon>
        <taxon>Oleiphilus</taxon>
    </lineage>
</organism>
<dbReference type="EMBL" id="CP021425">
    <property type="protein sequence ID" value="ARU57803.1"/>
    <property type="molecule type" value="Genomic_DNA"/>
</dbReference>
<gene>
    <name evidence="1" type="ORF">OLMES_3782</name>
</gene>
<dbReference type="RefSeq" id="WP_087462658.1">
    <property type="nucleotide sequence ID" value="NZ_CP021425.1"/>
</dbReference>
<dbReference type="OrthoDB" id="5646444at2"/>
<evidence type="ECO:0000313" key="1">
    <source>
        <dbReference type="EMBL" id="ARU57803.1"/>
    </source>
</evidence>
<evidence type="ECO:0008006" key="3">
    <source>
        <dbReference type="Google" id="ProtNLM"/>
    </source>
</evidence>
<protein>
    <recommendedName>
        <fullName evidence="3">Shikimate kinase</fullName>
    </recommendedName>
</protein>
<dbReference type="KEGG" id="ome:OLMES_3782"/>
<name>A0A1Y0IEJ9_9GAMM</name>
<dbReference type="Gene3D" id="3.40.50.300">
    <property type="entry name" value="P-loop containing nucleotide triphosphate hydrolases"/>
    <property type="match status" value="1"/>
</dbReference>
<keyword evidence="2" id="KW-1185">Reference proteome</keyword>
<proteinExistence type="predicted"/>
<reference evidence="1 2" key="1">
    <citation type="submission" date="2017-05" db="EMBL/GenBank/DDBJ databases">
        <title>Genomic insights into alkan degradation activity of Oleiphilus messinensis.</title>
        <authorList>
            <person name="Kozyavkin S.A."/>
            <person name="Slesarev A.I."/>
            <person name="Golyshin P.N."/>
            <person name="Korzhenkov A."/>
            <person name="Golyshina O.N."/>
            <person name="Toshchakov S.V."/>
        </authorList>
    </citation>
    <scope>NUCLEOTIDE SEQUENCE [LARGE SCALE GENOMIC DNA]</scope>
    <source>
        <strain evidence="1 2">ME102</strain>
    </source>
</reference>
<dbReference type="SUPFAM" id="SSF52540">
    <property type="entry name" value="P-loop containing nucleoside triphosphate hydrolases"/>
    <property type="match status" value="1"/>
</dbReference>
<sequence>MSERSVVSDTRRIIFFYGLSASGKSYIGDLLSRWKSWPVYHADEDITPAMALALQEHRPFTNAMRDEFVEILAGKLHAYQPDEAIVIVTQALYKQRHRRYLRERVSGLELIAVEAPDSLLAARLAARNDGISAESAAALRQDFEAPEPGDYVLQNDGDDQRIFEQLSSILLAMGINK</sequence>
<evidence type="ECO:0000313" key="2">
    <source>
        <dbReference type="Proteomes" id="UP000196027"/>
    </source>
</evidence>
<dbReference type="AlphaFoldDB" id="A0A1Y0IEJ9"/>